<feature type="transmembrane region" description="Helical" evidence="1">
    <location>
        <begin position="218"/>
        <end position="238"/>
    </location>
</feature>
<dbReference type="Proteomes" id="UP001596306">
    <property type="component" value="Unassembled WGS sequence"/>
</dbReference>
<dbReference type="InterPro" id="IPR006750">
    <property type="entry name" value="YdcZ"/>
</dbReference>
<dbReference type="EMBL" id="JBHSTP010000003">
    <property type="protein sequence ID" value="MFC6357034.1"/>
    <property type="molecule type" value="Genomic_DNA"/>
</dbReference>
<feature type="transmembrane region" description="Helical" evidence="1">
    <location>
        <begin position="155"/>
        <end position="175"/>
    </location>
</feature>
<dbReference type="Pfam" id="PF04657">
    <property type="entry name" value="DMT_YdcZ"/>
    <property type="match status" value="2"/>
</dbReference>
<evidence type="ECO:0000256" key="1">
    <source>
        <dbReference type="SAM" id="Phobius"/>
    </source>
</evidence>
<sequence length="340" mass="34678">MSETRNTGVIETARAHAVRSAVPVWLALVFAGVCGALVAVQSRVNGELGDRLGDGFAAAAISFGSGLAILFATLALWRPGRVGLRRVVVAVRERRLSWWMLLGGCAGAFLVLSQGLTAVALGVALFTVAIVAGQTISGLVLDLTGIAPGGKRRLTVPRVIGAVLALGAVGWAVSAQLPGGVPFWMLVTPFLAGLGIGWQQAVNGRVKAVAGSAMSATLVNFLSGTIVLVVATLVHSMVVGWPDRLPSEPWLYVGGAIGCVFIAGAALLVRITGVLLLGLATIAGQLIAALALDLLVPSVSHPVGFSTVAGTMLTLVAVIVASVPWRRPGVNATSSGKHSV</sequence>
<proteinExistence type="predicted"/>
<dbReference type="RefSeq" id="WP_386732378.1">
    <property type="nucleotide sequence ID" value="NZ_JBHSTP010000003.1"/>
</dbReference>
<reference evidence="3" key="1">
    <citation type="journal article" date="2019" name="Int. J. Syst. Evol. Microbiol.">
        <title>The Global Catalogue of Microorganisms (GCM) 10K type strain sequencing project: providing services to taxonomists for standard genome sequencing and annotation.</title>
        <authorList>
            <consortium name="The Broad Institute Genomics Platform"/>
            <consortium name="The Broad Institute Genome Sequencing Center for Infectious Disease"/>
            <person name="Wu L."/>
            <person name="Ma J."/>
        </authorList>
    </citation>
    <scope>NUCLEOTIDE SEQUENCE [LARGE SCALE GENOMIC DNA]</scope>
    <source>
        <strain evidence="3">CCUG 43304</strain>
    </source>
</reference>
<evidence type="ECO:0000313" key="2">
    <source>
        <dbReference type="EMBL" id="MFC6357034.1"/>
    </source>
</evidence>
<evidence type="ECO:0000313" key="3">
    <source>
        <dbReference type="Proteomes" id="UP001596306"/>
    </source>
</evidence>
<feature type="transmembrane region" description="Helical" evidence="1">
    <location>
        <begin position="250"/>
        <end position="269"/>
    </location>
</feature>
<gene>
    <name evidence="2" type="ORF">ACFQB0_13050</name>
</gene>
<feature type="transmembrane region" description="Helical" evidence="1">
    <location>
        <begin position="21"/>
        <end position="44"/>
    </location>
</feature>
<feature type="transmembrane region" description="Helical" evidence="1">
    <location>
        <begin position="181"/>
        <end position="198"/>
    </location>
</feature>
<keyword evidence="1" id="KW-0472">Membrane</keyword>
<organism evidence="2 3">
    <name type="scientific">Luethyella okanaganae</name>
    <dbReference type="NCBI Taxonomy" id="69372"/>
    <lineage>
        <taxon>Bacteria</taxon>
        <taxon>Bacillati</taxon>
        <taxon>Actinomycetota</taxon>
        <taxon>Actinomycetes</taxon>
        <taxon>Micrococcales</taxon>
        <taxon>Microbacteriaceae</taxon>
        <taxon>Luethyella</taxon>
    </lineage>
</organism>
<feature type="transmembrane region" description="Helical" evidence="1">
    <location>
        <begin position="304"/>
        <end position="325"/>
    </location>
</feature>
<accession>A0ABW1VKC4</accession>
<feature type="transmembrane region" description="Helical" evidence="1">
    <location>
        <begin position="123"/>
        <end position="143"/>
    </location>
</feature>
<dbReference type="PANTHER" id="PTHR34821:SF2">
    <property type="entry name" value="INNER MEMBRANE PROTEIN YDCZ"/>
    <property type="match status" value="1"/>
</dbReference>
<dbReference type="PANTHER" id="PTHR34821">
    <property type="entry name" value="INNER MEMBRANE PROTEIN YDCZ"/>
    <property type="match status" value="1"/>
</dbReference>
<feature type="transmembrane region" description="Helical" evidence="1">
    <location>
        <begin position="98"/>
        <end position="117"/>
    </location>
</feature>
<comment type="caution">
    <text evidence="2">The sequence shown here is derived from an EMBL/GenBank/DDBJ whole genome shotgun (WGS) entry which is preliminary data.</text>
</comment>
<keyword evidence="3" id="KW-1185">Reference proteome</keyword>
<keyword evidence="1" id="KW-0812">Transmembrane</keyword>
<feature type="transmembrane region" description="Helical" evidence="1">
    <location>
        <begin position="274"/>
        <end position="292"/>
    </location>
</feature>
<name>A0ABW1VKC4_9MICO</name>
<feature type="transmembrane region" description="Helical" evidence="1">
    <location>
        <begin position="56"/>
        <end position="77"/>
    </location>
</feature>
<keyword evidence="1" id="KW-1133">Transmembrane helix</keyword>
<protein>
    <submittedName>
        <fullName evidence="2">DMT family transporter</fullName>
    </submittedName>
</protein>